<dbReference type="GO" id="GO:0031012">
    <property type="term" value="C:extracellular matrix"/>
    <property type="evidence" value="ECO:0007669"/>
    <property type="project" value="TreeGrafter"/>
</dbReference>
<gene>
    <name evidence="10" type="ORF">PECUL_23A057486</name>
</gene>
<feature type="disulfide bond" evidence="6">
    <location>
        <begin position="1355"/>
        <end position="1409"/>
    </location>
</feature>
<dbReference type="PANTHER" id="PTHR11339">
    <property type="entry name" value="EXTRACELLULAR MATRIX GLYCOPROTEIN RELATED"/>
    <property type="match status" value="1"/>
</dbReference>
<feature type="signal peptide" evidence="7">
    <location>
        <begin position="1"/>
        <end position="25"/>
    </location>
</feature>
<feature type="domain" description="VWFD" evidence="9">
    <location>
        <begin position="39"/>
        <end position="210"/>
    </location>
</feature>
<comment type="caution">
    <text evidence="6">Lacks conserved residue(s) required for the propagation of feature annotation.</text>
</comment>
<evidence type="ECO:0000256" key="7">
    <source>
        <dbReference type="SAM" id="SignalP"/>
    </source>
</evidence>
<feature type="disulfide bond" evidence="6">
    <location>
        <begin position="1359"/>
        <end position="1411"/>
    </location>
</feature>
<keyword evidence="11" id="KW-1185">Reference proteome</keyword>
<accession>A0AAD1TEX3</accession>
<dbReference type="SMART" id="SM00832">
    <property type="entry name" value="C8"/>
    <property type="match status" value="3"/>
</dbReference>
<evidence type="ECO:0000256" key="6">
    <source>
        <dbReference type="PROSITE-ProRule" id="PRU00039"/>
    </source>
</evidence>
<keyword evidence="2" id="KW-0964">Secreted</keyword>
<dbReference type="Pfam" id="PF01826">
    <property type="entry name" value="TIL"/>
    <property type="match status" value="2"/>
</dbReference>
<name>A0AAD1TEX3_PELCU</name>
<dbReference type="InterPro" id="IPR058753">
    <property type="entry name" value="TIL_OTOGL_Mucin"/>
</dbReference>
<dbReference type="SMART" id="SM00216">
    <property type="entry name" value="VWD"/>
    <property type="match status" value="3"/>
</dbReference>
<protein>
    <submittedName>
        <fullName evidence="10">Mucin-5AC, partial</fullName>
    </submittedName>
</protein>
<dbReference type="SUPFAM" id="SSF57567">
    <property type="entry name" value="Serine protease inhibitors"/>
    <property type="match status" value="3"/>
</dbReference>
<dbReference type="GO" id="GO:0005615">
    <property type="term" value="C:extracellular space"/>
    <property type="evidence" value="ECO:0007669"/>
    <property type="project" value="TreeGrafter"/>
</dbReference>
<feature type="domain" description="VWFD" evidence="9">
    <location>
        <begin position="393"/>
        <end position="568"/>
    </location>
</feature>
<evidence type="ECO:0000256" key="1">
    <source>
        <dbReference type="ARBA" id="ARBA00004613"/>
    </source>
</evidence>
<feature type="domain" description="VWFD" evidence="9">
    <location>
        <begin position="863"/>
        <end position="1031"/>
    </location>
</feature>
<dbReference type="EMBL" id="OW240923">
    <property type="protein sequence ID" value="CAH2325437.1"/>
    <property type="molecule type" value="Genomic_DNA"/>
</dbReference>
<evidence type="ECO:0000259" key="8">
    <source>
        <dbReference type="PROSITE" id="PS01225"/>
    </source>
</evidence>
<dbReference type="SMART" id="SM00215">
    <property type="entry name" value="VWC_out"/>
    <property type="match status" value="2"/>
</dbReference>
<keyword evidence="3" id="KW-0677">Repeat</keyword>
<keyword evidence="7" id="KW-0732">Signal</keyword>
<dbReference type="InterPro" id="IPR001007">
    <property type="entry name" value="VWF_dom"/>
</dbReference>
<dbReference type="PANTHER" id="PTHR11339:SF399">
    <property type="entry name" value="MUCIN-5AC-LIKE"/>
    <property type="match status" value="1"/>
</dbReference>
<sequence>MGTNRGLWICIGGLLMILACVQVSGQSHQHMQQEQNAGRMCPTFGYYHFKTFDGDIFHYNGHCNYVFASHCKTNYEDFNIQIRRVVTKNVPVILTIKIRIEGVDVEITKKHLKVNGVELDTMSHSFGAVQISKTGTYIRTTVKASFELVWNEEDSLTLELSPKYANQTCGLCGDYNGMPIYNEFIENDVVLNEHQYASLHKYDGPEERCDDTRDEKSDDNCTINTSLCKMVLTGSAFHQCNRLVDPTRYIELCEKDACRCKGNSTGFCLCNIFTEYSRQCAHAGGKPKNWRTAKLCPLKCAFNLEFRECGSACQDTCTNPERSLVCDEHCTDGCFCPAGTFGNYSDHAFVNPEKCPCTFNGDVYPIGTGYSETCKECTCVGGKWSCDKKPCTGICSLEGGSHVTTFDLSRYKFHGDCNYVLAKTCDNLLFTILAEIRTCGNTDTETCLKSISLSLNGGKDFILVKHCGSVYVNSLYTPLPMTSSSFTIFKPTSFFIIMEATIGIQMHIQLKPTMQVHIVSDQRHMNGTCGLCGNFNNIQSDDFKSPSGLIEGTGASFGNQWKTQVDCPSVKNSKENPCSLSSESETYAKHWCSFLTDSNGPFSQCHKTIDPEDYYKRCLYDTCNSEKSEDAMCAVMSSYFYACSRKEVDLRGWRTHVCSKLINICHYTQTYSPLVSTCEPTCRSLSEPDALCAISMPIIDGCRCEDGTYKDDSDKCVLPAFCSCYYKGTPVSPGEVFHENGVKCTCKNGKLECIGQDTKEIVCTSPMVYFDCDKAPADTKGSECLKSCSTFDTECFYSTQCVSGCMCPDGLVTDDDGHCVREEDCPCMLNDDFYEPGEEVQVKCNTCTCKNRKWDCTTNTCLATCAVYGDGNYITFDNKRYNFNGQCQYSLAQDHCSEEPGTFYIISENIPCGTTGTTCSKSIKLFLGNYELILGDQKFDVVKKNYGQYVPFKVRQMGIYMIVEALNGLILVWDKKTTIFVKLHPNFQGKVCGLCGNYDGNAVNDFITRSRSEVGDVFEFGNSWKLSQSCPNAIEAKDPCLSNPYRKAWSQKKCSIITGPVFQACHPKIDPMEYYESCVHDACACDTGGDCECLCTAVASYAQACSEAGICVNWRTPSICPIFCDFYNLKGHCEWHYQACGAPCMKTCMNPTGVCFNNLTGLEVLSGFFQCTNNGKECDKASVGLNETSHHNCCRKLSHHNCCRWMQSRYRTENKHINDLHKSSVTDCVDPCVRKDFRHTLSQEIRYTRPSYFLDMSVGETHRPEGSTCDYYECDEEDGKPILTKVKKICQELDVSKCEKATIKYDEDGCCQTCTLKTEVIVEEKPVAGGDCSSRKNLTVLKEGDCEIELELTYCGGPCMGSSMYTMEAQDIDHQCTCCTEQEVVERQVELLCANGQRRSYTYKDVVKCGCAGAICTPISESSELAQNQYQTPS</sequence>
<evidence type="ECO:0000259" key="9">
    <source>
        <dbReference type="PROSITE" id="PS51233"/>
    </source>
</evidence>
<dbReference type="PROSITE" id="PS01225">
    <property type="entry name" value="CTCK_2"/>
    <property type="match status" value="1"/>
</dbReference>
<evidence type="ECO:0000256" key="4">
    <source>
        <dbReference type="ARBA" id="ARBA00023157"/>
    </source>
</evidence>
<dbReference type="Gene3D" id="2.10.25.10">
    <property type="entry name" value="Laminin"/>
    <property type="match status" value="3"/>
</dbReference>
<dbReference type="InterPro" id="IPR014853">
    <property type="entry name" value="VWF/SSPO/ZAN-like_Cys-rich_dom"/>
</dbReference>
<dbReference type="InterPro" id="IPR050780">
    <property type="entry name" value="Mucin_vWF_Thrombospondin_sf"/>
</dbReference>
<dbReference type="CDD" id="cd19941">
    <property type="entry name" value="TIL"/>
    <property type="match status" value="3"/>
</dbReference>
<keyword evidence="4 6" id="KW-1015">Disulfide bond</keyword>
<evidence type="ECO:0000256" key="5">
    <source>
        <dbReference type="ARBA" id="ARBA00023180"/>
    </source>
</evidence>
<keyword evidence="5" id="KW-0325">Glycoprotein</keyword>
<feature type="domain" description="CTCK" evidence="8">
    <location>
        <begin position="1332"/>
        <end position="1417"/>
    </location>
</feature>
<dbReference type="Pfam" id="PF08742">
    <property type="entry name" value="C8"/>
    <property type="match status" value="3"/>
</dbReference>
<dbReference type="Proteomes" id="UP001295444">
    <property type="component" value="Chromosome 12"/>
</dbReference>
<dbReference type="InterPro" id="IPR036084">
    <property type="entry name" value="Ser_inhib-like_sf"/>
</dbReference>
<dbReference type="Pfam" id="PF25962">
    <property type="entry name" value="TIL_OTOGL_Mucin"/>
    <property type="match status" value="1"/>
</dbReference>
<dbReference type="PROSITE" id="PS01185">
    <property type="entry name" value="CTCK_1"/>
    <property type="match status" value="1"/>
</dbReference>
<dbReference type="PROSITE" id="PS51233">
    <property type="entry name" value="VWFD"/>
    <property type="match status" value="3"/>
</dbReference>
<evidence type="ECO:0000313" key="11">
    <source>
        <dbReference type="Proteomes" id="UP001295444"/>
    </source>
</evidence>
<comment type="subcellular location">
    <subcellularLocation>
        <location evidence="1">Secreted</location>
    </subcellularLocation>
</comment>
<organism evidence="10 11">
    <name type="scientific">Pelobates cultripes</name>
    <name type="common">Western spadefoot toad</name>
    <dbReference type="NCBI Taxonomy" id="61616"/>
    <lineage>
        <taxon>Eukaryota</taxon>
        <taxon>Metazoa</taxon>
        <taxon>Chordata</taxon>
        <taxon>Craniata</taxon>
        <taxon>Vertebrata</taxon>
        <taxon>Euteleostomi</taxon>
        <taxon>Amphibia</taxon>
        <taxon>Batrachia</taxon>
        <taxon>Anura</taxon>
        <taxon>Pelobatoidea</taxon>
        <taxon>Pelobatidae</taxon>
        <taxon>Pelobates</taxon>
    </lineage>
</organism>
<dbReference type="Pfam" id="PF00094">
    <property type="entry name" value="VWD"/>
    <property type="match status" value="3"/>
</dbReference>
<evidence type="ECO:0000256" key="3">
    <source>
        <dbReference type="ARBA" id="ARBA00022737"/>
    </source>
</evidence>
<feature type="chain" id="PRO_5041939343" evidence="7">
    <location>
        <begin position="26"/>
        <end position="1434"/>
    </location>
</feature>
<dbReference type="InterPro" id="IPR006207">
    <property type="entry name" value="Cys_knot_C"/>
</dbReference>
<dbReference type="InterPro" id="IPR002919">
    <property type="entry name" value="TIL_dom"/>
</dbReference>
<proteinExistence type="predicted"/>
<evidence type="ECO:0000313" key="10">
    <source>
        <dbReference type="EMBL" id="CAH2325437.1"/>
    </source>
</evidence>
<reference evidence="10" key="1">
    <citation type="submission" date="2022-03" db="EMBL/GenBank/DDBJ databases">
        <authorList>
            <person name="Alioto T."/>
            <person name="Alioto T."/>
            <person name="Gomez Garrido J."/>
        </authorList>
    </citation>
    <scope>NUCLEOTIDE SEQUENCE</scope>
</reference>
<dbReference type="PROSITE" id="PS51257">
    <property type="entry name" value="PROKAR_LIPOPROTEIN"/>
    <property type="match status" value="1"/>
</dbReference>
<dbReference type="SMART" id="SM00041">
    <property type="entry name" value="CT"/>
    <property type="match status" value="1"/>
</dbReference>
<evidence type="ECO:0000256" key="2">
    <source>
        <dbReference type="ARBA" id="ARBA00022525"/>
    </source>
</evidence>
<dbReference type="InterPro" id="IPR001846">
    <property type="entry name" value="VWF_type-D"/>
</dbReference>